<accession>A0A6L9MRY2</accession>
<sequence length="427" mass="44791">MKKLITLVTALSMVSSIAAENIAIVGGKVHTMTSAGVLEKGTVLLSDGRISAVFADGEVPQGYKVIDASGKVVTPGFVGALTSLGLVEVSSSSGVVDSSVEKTPITNTGAAFDVQYAINTDSSLIPVTRLEGVTSAATTVSNGEFLFGGKGAVISLDGFAPVLKAGAFMTVDAGSGGAEISGGSRASLWVMLDKVFNEAKNAKDNLSAEKPWYGINTRLDVSALKQVIAGDMPLFMRADRASDIRQVIAFKKRHSSINVILVHGVEAWRVANQLADAEIPVIIDPEYNLPGGFDQMGATLKNAARLHNAGVQVAIGMDTHNIRLAAQHAGNAVANGLDYEAGLASLTKVPAQILGLESQLGSLVKGARADVVIWSGDPLEVTQAAESVFIGGKAIKMESRQTKLRDRYLTLQDSEYTMPSQYERSAQ</sequence>
<name>A0A6L9MRY2_9ALTE</name>
<dbReference type="SUPFAM" id="SSF51338">
    <property type="entry name" value="Composite domain of metallo-dependent hydrolases"/>
    <property type="match status" value="1"/>
</dbReference>
<organism evidence="3 4">
    <name type="scientific">Alteromonas hispanica</name>
    <dbReference type="NCBI Taxonomy" id="315421"/>
    <lineage>
        <taxon>Bacteria</taxon>
        <taxon>Pseudomonadati</taxon>
        <taxon>Pseudomonadota</taxon>
        <taxon>Gammaproteobacteria</taxon>
        <taxon>Alteromonadales</taxon>
        <taxon>Alteromonadaceae</taxon>
        <taxon>Alteromonas/Salinimonas group</taxon>
        <taxon>Alteromonas</taxon>
    </lineage>
</organism>
<dbReference type="InterPro" id="IPR013108">
    <property type="entry name" value="Amidohydro_3"/>
</dbReference>
<dbReference type="EMBL" id="JAAAWP010000002">
    <property type="protein sequence ID" value="NDW20938.1"/>
    <property type="molecule type" value="Genomic_DNA"/>
</dbReference>
<dbReference type="Gene3D" id="2.30.40.10">
    <property type="entry name" value="Urease, subunit C, domain 1"/>
    <property type="match status" value="1"/>
</dbReference>
<reference evidence="3 4" key="1">
    <citation type="submission" date="2020-01" db="EMBL/GenBank/DDBJ databases">
        <title>Genomes of bacteria type strains.</title>
        <authorList>
            <person name="Chen J."/>
            <person name="Zhu S."/>
            <person name="Yang J."/>
        </authorList>
    </citation>
    <scope>NUCLEOTIDE SEQUENCE [LARGE SCALE GENOMIC DNA]</scope>
    <source>
        <strain evidence="3 4">LMG 22958</strain>
    </source>
</reference>
<keyword evidence="3" id="KW-0378">Hydrolase</keyword>
<gene>
    <name evidence="3" type="ORF">GTW09_05365</name>
</gene>
<dbReference type="InterPro" id="IPR011059">
    <property type="entry name" value="Metal-dep_hydrolase_composite"/>
</dbReference>
<evidence type="ECO:0000259" key="2">
    <source>
        <dbReference type="Pfam" id="PF07969"/>
    </source>
</evidence>
<dbReference type="PANTHER" id="PTHR43135:SF3">
    <property type="entry name" value="ALPHA-D-RIBOSE 1-METHYLPHOSPHONATE 5-TRIPHOSPHATE DIPHOSPHATASE"/>
    <property type="match status" value="1"/>
</dbReference>
<proteinExistence type="predicted"/>
<dbReference type="Gene3D" id="3.20.20.140">
    <property type="entry name" value="Metal-dependent hydrolases"/>
    <property type="match status" value="1"/>
</dbReference>
<dbReference type="InterPro" id="IPR032466">
    <property type="entry name" value="Metal_Hydrolase"/>
</dbReference>
<protein>
    <submittedName>
        <fullName evidence="3">Amidohydrolase family protein</fullName>
    </submittedName>
</protein>
<keyword evidence="1" id="KW-0732">Signal</keyword>
<evidence type="ECO:0000256" key="1">
    <source>
        <dbReference type="SAM" id="SignalP"/>
    </source>
</evidence>
<dbReference type="PANTHER" id="PTHR43135">
    <property type="entry name" value="ALPHA-D-RIBOSE 1-METHYLPHOSPHONATE 5-TRIPHOSPHATE DIPHOSPHATASE"/>
    <property type="match status" value="1"/>
</dbReference>
<dbReference type="GO" id="GO:0016810">
    <property type="term" value="F:hydrolase activity, acting on carbon-nitrogen (but not peptide) bonds"/>
    <property type="evidence" value="ECO:0007669"/>
    <property type="project" value="InterPro"/>
</dbReference>
<comment type="caution">
    <text evidence="3">The sequence shown here is derived from an EMBL/GenBank/DDBJ whole genome shotgun (WGS) entry which is preliminary data.</text>
</comment>
<feature type="signal peptide" evidence="1">
    <location>
        <begin position="1"/>
        <end position="18"/>
    </location>
</feature>
<dbReference type="Pfam" id="PF07969">
    <property type="entry name" value="Amidohydro_3"/>
    <property type="match status" value="1"/>
</dbReference>
<dbReference type="SUPFAM" id="SSF51556">
    <property type="entry name" value="Metallo-dependent hydrolases"/>
    <property type="match status" value="1"/>
</dbReference>
<dbReference type="InterPro" id="IPR051781">
    <property type="entry name" value="Metallo-dep_Hydrolase"/>
</dbReference>
<dbReference type="AlphaFoldDB" id="A0A6L9MRY2"/>
<feature type="domain" description="Amidohydrolase 3" evidence="2">
    <location>
        <begin position="291"/>
        <end position="393"/>
    </location>
</feature>
<keyword evidence="4" id="KW-1185">Reference proteome</keyword>
<dbReference type="RefSeq" id="WP_163110621.1">
    <property type="nucleotide sequence ID" value="NZ_JAAAWP010000002.1"/>
</dbReference>
<evidence type="ECO:0000313" key="4">
    <source>
        <dbReference type="Proteomes" id="UP000478837"/>
    </source>
</evidence>
<evidence type="ECO:0000313" key="3">
    <source>
        <dbReference type="EMBL" id="NDW20938.1"/>
    </source>
</evidence>
<feature type="chain" id="PRO_5026664619" evidence="1">
    <location>
        <begin position="19"/>
        <end position="427"/>
    </location>
</feature>
<dbReference type="Proteomes" id="UP000478837">
    <property type="component" value="Unassembled WGS sequence"/>
</dbReference>